<evidence type="ECO:0000256" key="8">
    <source>
        <dbReference type="ARBA" id="ARBA00023304"/>
    </source>
</evidence>
<accession>A0A6M8HMV2</accession>
<keyword evidence="13" id="KW-1185">Reference proteome</keyword>
<evidence type="ECO:0000256" key="5">
    <source>
        <dbReference type="ARBA" id="ARBA00009320"/>
    </source>
</evidence>
<comment type="pathway">
    <text evidence="4">Amino-acid biosynthesis; L-leucine biosynthesis; L-leucine from 3-methyl-2-oxobutanoate: step 4/4.</text>
</comment>
<evidence type="ECO:0000256" key="2">
    <source>
        <dbReference type="ARBA" id="ARBA00004824"/>
    </source>
</evidence>
<dbReference type="AlphaFoldDB" id="A0A6M8HMV2"/>
<comment type="pathway">
    <text evidence="3">Amino-acid biosynthesis; L-valine biosynthesis; L-valine from pyruvate: step 4/4.</text>
</comment>
<dbReference type="InterPro" id="IPR043132">
    <property type="entry name" value="BCAT-like_C"/>
</dbReference>
<evidence type="ECO:0000256" key="1">
    <source>
        <dbReference type="ARBA" id="ARBA00003109"/>
    </source>
</evidence>
<dbReference type="KEGG" id="lck:HN018_06525"/>
<dbReference type="EC" id="2.6.1.42" evidence="6"/>
<dbReference type="Gene3D" id="3.30.470.10">
    <property type="match status" value="1"/>
</dbReference>
<comment type="catalytic activity">
    <reaction evidence="10">
        <text>L-isoleucine + 2-oxoglutarate = (S)-3-methyl-2-oxopentanoate + L-glutamate</text>
        <dbReference type="Rhea" id="RHEA:24801"/>
        <dbReference type="ChEBI" id="CHEBI:16810"/>
        <dbReference type="ChEBI" id="CHEBI:29985"/>
        <dbReference type="ChEBI" id="CHEBI:35146"/>
        <dbReference type="ChEBI" id="CHEBI:58045"/>
        <dbReference type="EC" id="2.6.1.42"/>
    </reaction>
</comment>
<evidence type="ECO:0000313" key="12">
    <source>
        <dbReference type="EMBL" id="QKE89739.1"/>
    </source>
</evidence>
<dbReference type="CDD" id="cd00449">
    <property type="entry name" value="PLPDE_IV"/>
    <property type="match status" value="1"/>
</dbReference>
<comment type="catalytic activity">
    <reaction evidence="11">
        <text>L-leucine + 2-oxoglutarate = 4-methyl-2-oxopentanoate + L-glutamate</text>
        <dbReference type="Rhea" id="RHEA:18321"/>
        <dbReference type="ChEBI" id="CHEBI:16810"/>
        <dbReference type="ChEBI" id="CHEBI:17865"/>
        <dbReference type="ChEBI" id="CHEBI:29985"/>
        <dbReference type="ChEBI" id="CHEBI:57427"/>
        <dbReference type="EC" id="2.6.1.42"/>
    </reaction>
</comment>
<evidence type="ECO:0000256" key="3">
    <source>
        <dbReference type="ARBA" id="ARBA00004931"/>
    </source>
</evidence>
<dbReference type="InterPro" id="IPR001544">
    <property type="entry name" value="Aminotrans_IV"/>
</dbReference>
<dbReference type="Pfam" id="PF01063">
    <property type="entry name" value="Aminotran_4"/>
    <property type="match status" value="1"/>
</dbReference>
<dbReference type="SUPFAM" id="SSF56752">
    <property type="entry name" value="D-aminoacid aminotransferase-like PLP-dependent enzymes"/>
    <property type="match status" value="1"/>
</dbReference>
<dbReference type="GO" id="GO:0005829">
    <property type="term" value="C:cytosol"/>
    <property type="evidence" value="ECO:0007669"/>
    <property type="project" value="TreeGrafter"/>
</dbReference>
<organism evidence="12 13">
    <name type="scientific">Lichenicola cladoniae</name>
    <dbReference type="NCBI Taxonomy" id="1484109"/>
    <lineage>
        <taxon>Bacteria</taxon>
        <taxon>Pseudomonadati</taxon>
        <taxon>Pseudomonadota</taxon>
        <taxon>Alphaproteobacteria</taxon>
        <taxon>Acetobacterales</taxon>
        <taxon>Acetobacteraceae</taxon>
        <taxon>Lichenicola</taxon>
    </lineage>
</organism>
<evidence type="ECO:0000313" key="13">
    <source>
        <dbReference type="Proteomes" id="UP000500767"/>
    </source>
</evidence>
<protein>
    <recommendedName>
        <fullName evidence="7">Probable branched-chain-amino-acid aminotransferase</fullName>
        <ecNumber evidence="6">2.6.1.42</ecNumber>
    </recommendedName>
</protein>
<comment type="pathway">
    <text evidence="2">Amino-acid biosynthesis; L-isoleucine biosynthesis; L-isoleucine from 2-oxobutanoate: step 4/4.</text>
</comment>
<evidence type="ECO:0000256" key="11">
    <source>
        <dbReference type="ARBA" id="ARBA00049229"/>
    </source>
</evidence>
<comment type="catalytic activity">
    <reaction evidence="9">
        <text>L-valine + 2-oxoglutarate = 3-methyl-2-oxobutanoate + L-glutamate</text>
        <dbReference type="Rhea" id="RHEA:24813"/>
        <dbReference type="ChEBI" id="CHEBI:11851"/>
        <dbReference type="ChEBI" id="CHEBI:16810"/>
        <dbReference type="ChEBI" id="CHEBI:29985"/>
        <dbReference type="ChEBI" id="CHEBI:57762"/>
        <dbReference type="EC" id="2.6.1.42"/>
    </reaction>
</comment>
<evidence type="ECO:0000256" key="10">
    <source>
        <dbReference type="ARBA" id="ARBA00048798"/>
    </source>
</evidence>
<proteinExistence type="inferred from homology"/>
<comment type="function">
    <text evidence="1">Acts on leucine, isoleucine and valine.</text>
</comment>
<dbReference type="GO" id="GO:0009082">
    <property type="term" value="P:branched-chain amino acid biosynthetic process"/>
    <property type="evidence" value="ECO:0007669"/>
    <property type="project" value="UniProtKB-KW"/>
</dbReference>
<dbReference type="Proteomes" id="UP000500767">
    <property type="component" value="Chromosome"/>
</dbReference>
<dbReference type="InterPro" id="IPR036038">
    <property type="entry name" value="Aminotransferase-like"/>
</dbReference>
<gene>
    <name evidence="12" type="ORF">HN018_06525</name>
</gene>
<dbReference type="PANTHER" id="PTHR42743">
    <property type="entry name" value="AMINO-ACID AMINOTRANSFERASE"/>
    <property type="match status" value="1"/>
</dbReference>
<dbReference type="GO" id="GO:0004084">
    <property type="term" value="F:branched-chain-amino-acid transaminase activity"/>
    <property type="evidence" value="ECO:0007669"/>
    <property type="project" value="UniProtKB-EC"/>
</dbReference>
<evidence type="ECO:0000256" key="9">
    <source>
        <dbReference type="ARBA" id="ARBA00048212"/>
    </source>
</evidence>
<evidence type="ECO:0000256" key="4">
    <source>
        <dbReference type="ARBA" id="ARBA00005072"/>
    </source>
</evidence>
<keyword evidence="8" id="KW-0100">Branched-chain amino acid biosynthesis</keyword>
<keyword evidence="8" id="KW-0028">Amino-acid biosynthesis</keyword>
<dbReference type="PANTHER" id="PTHR42743:SF11">
    <property type="entry name" value="AMINODEOXYCHORISMATE LYASE"/>
    <property type="match status" value="1"/>
</dbReference>
<dbReference type="Gene3D" id="3.20.10.10">
    <property type="entry name" value="D-amino Acid Aminotransferase, subunit A, domain 2"/>
    <property type="match status" value="1"/>
</dbReference>
<evidence type="ECO:0000256" key="7">
    <source>
        <dbReference type="ARBA" id="ARBA00014472"/>
    </source>
</evidence>
<reference evidence="12 13" key="1">
    <citation type="journal article" date="2014" name="World J. Microbiol. Biotechnol.">
        <title>Biodiversity and physiological characteristics of Antarctic and Arctic lichens-associated bacteria.</title>
        <authorList>
            <person name="Lee Y.M."/>
            <person name="Kim E.H."/>
            <person name="Lee H.K."/>
            <person name="Hong S.G."/>
        </authorList>
    </citation>
    <scope>NUCLEOTIDE SEQUENCE [LARGE SCALE GENOMIC DNA]</scope>
    <source>
        <strain evidence="12 13">PAMC 26569</strain>
    </source>
</reference>
<dbReference type="EMBL" id="CP053708">
    <property type="protein sequence ID" value="QKE89739.1"/>
    <property type="molecule type" value="Genomic_DNA"/>
</dbReference>
<comment type="similarity">
    <text evidence="5">Belongs to the class-IV pyridoxal-phosphate-dependent aminotransferase family.</text>
</comment>
<keyword evidence="12" id="KW-0032">Aminotransferase</keyword>
<name>A0A6M8HMV2_9PROT</name>
<dbReference type="InterPro" id="IPR050571">
    <property type="entry name" value="Class-IV_PLP-Dep_Aminotrnsfr"/>
</dbReference>
<dbReference type="InterPro" id="IPR043131">
    <property type="entry name" value="BCAT-like_N"/>
</dbReference>
<sequence>MKDWCDGRLQDSAAVRIAPDDRGFTLGDGLFETIRVSDGAVVHGRRHLARLREGAAMLGIPALRDDEAIEAAMHQVLVANRVAQGSLRLTLTRGPAPRGVAPPASPRPTMLITAATGLTMHGPVSLIVAGETRRNEFSPLSRIKSLNYLDSVLARQEASRKGADDAILLNTRGMVAETSAANLIALIDGVLVTPPVGDGALPGIARGLLIDRGLVMVAPIGPDRLGHAELLVVCNSLGLRGVVSLDGRSLEVRPDLIERLTIGIREP</sequence>
<dbReference type="RefSeq" id="WP_171834726.1">
    <property type="nucleotide sequence ID" value="NZ_CP053708.1"/>
</dbReference>
<evidence type="ECO:0000256" key="6">
    <source>
        <dbReference type="ARBA" id="ARBA00013053"/>
    </source>
</evidence>
<keyword evidence="12" id="KW-0808">Transferase</keyword>